<dbReference type="AlphaFoldDB" id="A0A183CNX0"/>
<accession>A0A183CNX0</accession>
<feature type="chain" id="PRO_5008147814" evidence="1">
    <location>
        <begin position="24"/>
        <end position="95"/>
    </location>
</feature>
<dbReference type="WBParaSite" id="GPLIN_001457700">
    <property type="protein sequence ID" value="GPLIN_001457700"/>
    <property type="gene ID" value="GPLIN_001457700"/>
</dbReference>
<reference evidence="2" key="1">
    <citation type="submission" date="2013-12" db="EMBL/GenBank/DDBJ databases">
        <authorList>
            <person name="Aslett M."/>
        </authorList>
    </citation>
    <scope>NUCLEOTIDE SEQUENCE [LARGE SCALE GENOMIC DNA]</scope>
    <source>
        <strain evidence="2">Lindley</strain>
    </source>
</reference>
<reference evidence="2" key="2">
    <citation type="submission" date="2014-05" db="EMBL/GenBank/DDBJ databases">
        <title>The genome and life-stage specific transcriptomes of Globodera pallida elucidate key aspects of plant parasitism by a cyst nematode.</title>
        <authorList>
            <person name="Cotton J.A."/>
            <person name="Lilley C.J."/>
            <person name="Jones L.M."/>
            <person name="Kikuchi T."/>
            <person name="Reid A.J."/>
            <person name="Thorpe P."/>
            <person name="Tsai I.J."/>
            <person name="Beasley H."/>
            <person name="Blok V."/>
            <person name="Cock P.J.A."/>
            <person name="Van den Akker S.E."/>
            <person name="Holroyd N."/>
            <person name="Hunt M."/>
            <person name="Mantelin S."/>
            <person name="Naghra H."/>
            <person name="Pain A."/>
            <person name="Palomares-Rius J.E."/>
            <person name="Zarowiecki M."/>
            <person name="Berriman M."/>
            <person name="Jones J.T."/>
            <person name="Urwin P.E."/>
        </authorList>
    </citation>
    <scope>NUCLEOTIDE SEQUENCE [LARGE SCALE GENOMIC DNA]</scope>
    <source>
        <strain evidence="2">Lindley</strain>
    </source>
</reference>
<evidence type="ECO:0000313" key="2">
    <source>
        <dbReference type="Proteomes" id="UP000050741"/>
    </source>
</evidence>
<name>A0A183CNX0_GLOPA</name>
<evidence type="ECO:0000256" key="1">
    <source>
        <dbReference type="SAM" id="SignalP"/>
    </source>
</evidence>
<dbReference type="Proteomes" id="UP000050741">
    <property type="component" value="Unassembled WGS sequence"/>
</dbReference>
<protein>
    <submittedName>
        <fullName evidence="3">Secreted protein</fullName>
    </submittedName>
</protein>
<reference evidence="3" key="3">
    <citation type="submission" date="2016-06" db="UniProtKB">
        <authorList>
            <consortium name="WormBaseParasite"/>
        </authorList>
    </citation>
    <scope>IDENTIFICATION</scope>
</reference>
<sequence>MNFTVTVLTTLATTAATVANAHAATTAPVDVPQPMQLDFVDGDALSRLDDNDYARAVAAKPLADAAKEQLRAKAPCHNPERVKSCPTRCQSTYST</sequence>
<organism evidence="2 3">
    <name type="scientific">Globodera pallida</name>
    <name type="common">Potato cyst nematode worm</name>
    <name type="synonym">Heterodera pallida</name>
    <dbReference type="NCBI Taxonomy" id="36090"/>
    <lineage>
        <taxon>Eukaryota</taxon>
        <taxon>Metazoa</taxon>
        <taxon>Ecdysozoa</taxon>
        <taxon>Nematoda</taxon>
        <taxon>Chromadorea</taxon>
        <taxon>Rhabditida</taxon>
        <taxon>Tylenchina</taxon>
        <taxon>Tylenchomorpha</taxon>
        <taxon>Tylenchoidea</taxon>
        <taxon>Heteroderidae</taxon>
        <taxon>Heteroderinae</taxon>
        <taxon>Globodera</taxon>
    </lineage>
</organism>
<keyword evidence="1" id="KW-0732">Signal</keyword>
<feature type="signal peptide" evidence="1">
    <location>
        <begin position="1"/>
        <end position="23"/>
    </location>
</feature>
<evidence type="ECO:0000313" key="3">
    <source>
        <dbReference type="WBParaSite" id="GPLIN_001457700"/>
    </source>
</evidence>
<keyword evidence="2" id="KW-1185">Reference proteome</keyword>
<proteinExistence type="predicted"/>